<protein>
    <submittedName>
        <fullName evidence="2">Uncharacterized protein</fullName>
    </submittedName>
</protein>
<sequence length="202" mass="21689">MTAKPQVKGIREMSDGGVRLTIPAATNPSHHLEMGQPDNLCPLMQDIFCTLACNLTKSSVTVRLKEPWAVPNPLLTRVCFAGDVRPGSPVRLGFPPGGQRPDAQSSPRPAQLFQRGREAVGGPRDLPWRRARRECRRRLSPPVLPTSRPAAAAAVATPRTGRPPHLSSGQWRSLPPPTPARRRPGRAAQAAGSGSSRRSASG</sequence>
<feature type="region of interest" description="Disordered" evidence="1">
    <location>
        <begin position="90"/>
        <end position="202"/>
    </location>
</feature>
<feature type="compositionally biased region" description="Low complexity" evidence="1">
    <location>
        <begin position="186"/>
        <end position="202"/>
    </location>
</feature>
<evidence type="ECO:0000313" key="3">
    <source>
        <dbReference type="Proteomes" id="UP000295264"/>
    </source>
</evidence>
<comment type="caution">
    <text evidence="2">The sequence shown here is derived from an EMBL/GenBank/DDBJ whole genome shotgun (WGS) entry which is preliminary data.</text>
</comment>
<reference evidence="2 3" key="1">
    <citation type="journal article" date="2018" name="Genomics">
        <title>Molecular footprints of inshore aquatic adaptation in Indo-Pacific humpback dolphin (Sousa chinensis).</title>
        <authorList>
            <person name="Ming Y."/>
            <person name="Jian J."/>
            <person name="Yu F."/>
            <person name="Yu X."/>
            <person name="Wang J."/>
            <person name="Liu W."/>
        </authorList>
    </citation>
    <scope>NUCLEOTIDE SEQUENCE [LARGE SCALE GENOMIC DNA]</scope>
    <source>
        <strain evidence="2">MY-2018</strain>
        <tissue evidence="2">Skin</tissue>
    </source>
</reference>
<proteinExistence type="predicted"/>
<feature type="compositionally biased region" description="Low complexity" evidence="1">
    <location>
        <begin position="145"/>
        <end position="164"/>
    </location>
</feature>
<gene>
    <name evidence="2" type="ORF">DBR06_SOUSAS20510022</name>
</gene>
<dbReference type="AlphaFoldDB" id="A0A484GIA1"/>
<evidence type="ECO:0000313" key="2">
    <source>
        <dbReference type="EMBL" id="TEA35450.1"/>
    </source>
</evidence>
<dbReference type="EMBL" id="QWLN02007406">
    <property type="protein sequence ID" value="TEA35450.1"/>
    <property type="molecule type" value="Genomic_DNA"/>
</dbReference>
<keyword evidence="3" id="KW-1185">Reference proteome</keyword>
<accession>A0A484GIA1</accession>
<name>A0A484GIA1_SOUCH</name>
<feature type="compositionally biased region" description="Basic residues" evidence="1">
    <location>
        <begin position="129"/>
        <end position="139"/>
    </location>
</feature>
<dbReference type="Proteomes" id="UP000295264">
    <property type="component" value="Unassembled WGS sequence"/>
</dbReference>
<organism evidence="2 3">
    <name type="scientific">Sousa chinensis</name>
    <name type="common">Indo-pacific humpbacked dolphin</name>
    <name type="synonym">Steno chinensis</name>
    <dbReference type="NCBI Taxonomy" id="103600"/>
    <lineage>
        <taxon>Eukaryota</taxon>
        <taxon>Metazoa</taxon>
        <taxon>Chordata</taxon>
        <taxon>Craniata</taxon>
        <taxon>Vertebrata</taxon>
        <taxon>Euteleostomi</taxon>
        <taxon>Mammalia</taxon>
        <taxon>Eutheria</taxon>
        <taxon>Laurasiatheria</taxon>
        <taxon>Artiodactyla</taxon>
        <taxon>Whippomorpha</taxon>
        <taxon>Cetacea</taxon>
        <taxon>Odontoceti</taxon>
        <taxon>Delphinidae</taxon>
        <taxon>Sousa</taxon>
    </lineage>
</organism>
<evidence type="ECO:0000256" key="1">
    <source>
        <dbReference type="SAM" id="MobiDB-lite"/>
    </source>
</evidence>